<dbReference type="InterPro" id="IPR012171">
    <property type="entry name" value="Fatty_acid_desaturase"/>
</dbReference>
<keyword evidence="3" id="KW-1185">Reference proteome</keyword>
<dbReference type="GO" id="GO:0016491">
    <property type="term" value="F:oxidoreductase activity"/>
    <property type="evidence" value="ECO:0007669"/>
    <property type="project" value="InterPro"/>
</dbReference>
<reference evidence="4" key="3">
    <citation type="submission" date="2025-08" db="UniProtKB">
        <authorList>
            <consortium name="RefSeq"/>
        </authorList>
    </citation>
    <scope>IDENTIFICATION</scope>
    <source>
        <strain evidence="4">CBS 342.82</strain>
    </source>
</reference>
<sequence>MFKPSPCPFGAPCNAPKMKAMDPNAQKAPSAEQITLPVLRNAIPAEFFIPSPLFSGCYIVRDLLMAGGLAGLAFTVIPTLDSAILRWSAWIAYGYLQGLIFTGIWILAHECGHQALFRCKGTNDTLGFILHSLVLVPYFSWKYTHARHHMYTNHMERDTAFVPRRSGEPNFASRIWEVDHENDVPILTLAIAMHQLIGWPMYLFFYSTGGPLSAADRGPIGKALHSHFDPTSRLFTKSEQPFVLLSALGVAGVLIALCTVSTSIGAANVLLLYGVPYLWVNNWLVAITYLHHTHTDVHHYEASTWTYLKGALGTVDRPFGFIGEHLFHGIIDYHVIHHLFPRIPFYYAKEATAAIQPILGKRYIRDETPFWRALWQTFRSCTTVKSSENDSKVLEWSVSRKHGIAPALKQK</sequence>
<proteinExistence type="predicted"/>
<accession>A0A6J3MAU3</accession>
<name>A0A6J3MAU3_9PEZI</name>
<organism evidence="4">
    <name type="scientific">Dissoconium aciculare CBS 342.82</name>
    <dbReference type="NCBI Taxonomy" id="1314786"/>
    <lineage>
        <taxon>Eukaryota</taxon>
        <taxon>Fungi</taxon>
        <taxon>Dikarya</taxon>
        <taxon>Ascomycota</taxon>
        <taxon>Pezizomycotina</taxon>
        <taxon>Dothideomycetes</taxon>
        <taxon>Dothideomycetidae</taxon>
        <taxon>Mycosphaerellales</taxon>
        <taxon>Dissoconiaceae</taxon>
        <taxon>Dissoconium</taxon>
    </lineage>
</organism>
<keyword evidence="1" id="KW-0812">Transmembrane</keyword>
<dbReference type="GeneID" id="54362015"/>
<evidence type="ECO:0000313" key="3">
    <source>
        <dbReference type="Proteomes" id="UP000504637"/>
    </source>
</evidence>
<dbReference type="PANTHER" id="PTHR32100">
    <property type="entry name" value="OMEGA-6 FATTY ACID DESATURASE, CHLOROPLASTIC"/>
    <property type="match status" value="1"/>
</dbReference>
<reference evidence="4" key="1">
    <citation type="submission" date="2020-01" db="EMBL/GenBank/DDBJ databases">
        <authorList>
            <consortium name="DOE Joint Genome Institute"/>
            <person name="Haridas S."/>
            <person name="Albert R."/>
            <person name="Binder M."/>
            <person name="Bloem J."/>
            <person name="Labutti K."/>
            <person name="Salamov A."/>
            <person name="Andreopoulos B."/>
            <person name="Baker S.E."/>
            <person name="Barry K."/>
            <person name="Bills G."/>
            <person name="Bluhm B.H."/>
            <person name="Cannon C."/>
            <person name="Castanera R."/>
            <person name="Culley D.E."/>
            <person name="Daum C."/>
            <person name="Ezra D."/>
            <person name="Gonzalez J.B."/>
            <person name="Henrissat B."/>
            <person name="Kuo A."/>
            <person name="Liang C."/>
            <person name="Lipzen A."/>
            <person name="Lutzoni F."/>
            <person name="Magnuson J."/>
            <person name="Mondo S."/>
            <person name="Nolan M."/>
            <person name="Ohm R."/>
            <person name="Pangilinan J."/>
            <person name="Park H.-J."/>
            <person name="Ramirez L."/>
            <person name="Alfaro M."/>
            <person name="Sun H."/>
            <person name="Tritt A."/>
            <person name="Yoshinaga Y."/>
            <person name="Zwiers L.-H."/>
            <person name="Turgeon B.G."/>
            <person name="Goodwin S.B."/>
            <person name="Spatafora J.W."/>
            <person name="Crous P.W."/>
            <person name="Grigoriev I.V."/>
        </authorList>
    </citation>
    <scope>NUCLEOTIDE SEQUENCE</scope>
    <source>
        <strain evidence="4">CBS 342.82</strain>
    </source>
</reference>
<dbReference type="Proteomes" id="UP000504637">
    <property type="component" value="Unplaced"/>
</dbReference>
<feature type="transmembrane region" description="Helical" evidence="1">
    <location>
        <begin position="242"/>
        <end position="264"/>
    </location>
</feature>
<protein>
    <recommendedName>
        <fullName evidence="2">Fatty acid desaturase domain-containing protein</fullName>
    </recommendedName>
</protein>
<feature type="domain" description="Fatty acid desaturase" evidence="2">
    <location>
        <begin position="89"/>
        <end position="364"/>
    </location>
</feature>
<dbReference type="Pfam" id="PF00487">
    <property type="entry name" value="FA_desaturase"/>
    <property type="match status" value="1"/>
</dbReference>
<evidence type="ECO:0000259" key="2">
    <source>
        <dbReference type="Pfam" id="PF00487"/>
    </source>
</evidence>
<feature type="transmembrane region" description="Helical" evidence="1">
    <location>
        <begin position="270"/>
        <end position="290"/>
    </location>
</feature>
<reference evidence="4" key="2">
    <citation type="submission" date="2020-04" db="EMBL/GenBank/DDBJ databases">
        <authorList>
            <consortium name="NCBI Genome Project"/>
        </authorList>
    </citation>
    <scope>NUCLEOTIDE SEQUENCE</scope>
    <source>
        <strain evidence="4">CBS 342.82</strain>
    </source>
</reference>
<dbReference type="InterPro" id="IPR005804">
    <property type="entry name" value="FA_desaturase_dom"/>
</dbReference>
<evidence type="ECO:0000313" key="4">
    <source>
        <dbReference type="RefSeq" id="XP_033462177.1"/>
    </source>
</evidence>
<feature type="transmembrane region" description="Helical" evidence="1">
    <location>
        <begin position="90"/>
        <end position="108"/>
    </location>
</feature>
<keyword evidence="1" id="KW-0472">Membrane</keyword>
<dbReference type="RefSeq" id="XP_033462177.1">
    <property type="nucleotide sequence ID" value="XM_033604215.1"/>
</dbReference>
<gene>
    <name evidence="4" type="ORF">K489DRAFT_377691</name>
</gene>
<dbReference type="OrthoDB" id="1461976at2759"/>
<dbReference type="GO" id="GO:0006629">
    <property type="term" value="P:lipid metabolic process"/>
    <property type="evidence" value="ECO:0007669"/>
    <property type="project" value="InterPro"/>
</dbReference>
<keyword evidence="1" id="KW-1133">Transmembrane helix</keyword>
<feature type="transmembrane region" description="Helical" evidence="1">
    <location>
        <begin position="63"/>
        <end position="84"/>
    </location>
</feature>
<dbReference type="CDD" id="cd03507">
    <property type="entry name" value="Delta12-FADS-like"/>
    <property type="match status" value="1"/>
</dbReference>
<dbReference type="AlphaFoldDB" id="A0A6J3MAU3"/>
<evidence type="ECO:0000256" key="1">
    <source>
        <dbReference type="SAM" id="Phobius"/>
    </source>
</evidence>